<dbReference type="Pfam" id="PF06772">
    <property type="entry name" value="LtrA"/>
    <property type="match status" value="1"/>
</dbReference>
<feature type="transmembrane region" description="Helical" evidence="1">
    <location>
        <begin position="87"/>
        <end position="105"/>
    </location>
</feature>
<feature type="transmembrane region" description="Helical" evidence="1">
    <location>
        <begin position="144"/>
        <end position="164"/>
    </location>
</feature>
<protein>
    <submittedName>
        <fullName evidence="2">Low temperature requirement protein LtrA</fullName>
    </submittedName>
</protein>
<reference evidence="2 3" key="1">
    <citation type="submission" date="2018-07" db="EMBL/GenBank/DDBJ databases">
        <title>Genomic Encyclopedia of Type Strains, Phase III (KMG-III): the genomes of soil and plant-associated and newly described type strains.</title>
        <authorList>
            <person name="Whitman W."/>
        </authorList>
    </citation>
    <scope>NUCLEOTIDE SEQUENCE [LARGE SCALE GENOMIC DNA]</scope>
    <source>
        <strain evidence="2 3">CECT 7506</strain>
    </source>
</reference>
<feature type="transmembrane region" description="Helical" evidence="1">
    <location>
        <begin position="270"/>
        <end position="292"/>
    </location>
</feature>
<dbReference type="AlphaFoldDB" id="A0A368W1V9"/>
<dbReference type="OrthoDB" id="9798526at2"/>
<sequence length="375" mass="43204">MNKHASGFQQSTAFAEKKVTWLELFYDLLFVAAVSKASHVLLHVESGSIPVEYLTKFVLIFVPIWWAWVGQSLFVNRFGQDILSHRIFLILQLFFVLIMTASLSVNFDQYYVSFLIGYVGLRAMTAIQYLSVHKKEEADRKIAARYLGSRFWIGLVISSCSLFFDSWIRYAVLYAGIAVDILLPIIGRKYLVKSPINTHHLIERFSLFTLILLGEAVISILAVLQSSYWTWQSILFAAITFLLIIAIWWQYFDNVEKKVNKTIETAGQTIIYGHLFIYLSMCMIAASIQLLFLEQLNYSFMLSFIFGSVLLYFFSTSLVFHKYRHIHQRLGIYHLALLLGLLGVFFAVDLIFLVPNYIIIGEVMVFFVVYGKLTT</sequence>
<dbReference type="EMBL" id="QPJD01000006">
    <property type="protein sequence ID" value="RCW48591.1"/>
    <property type="molecule type" value="Genomic_DNA"/>
</dbReference>
<keyword evidence="1" id="KW-1133">Transmembrane helix</keyword>
<feature type="transmembrane region" description="Helical" evidence="1">
    <location>
        <begin position="230"/>
        <end position="249"/>
    </location>
</feature>
<dbReference type="InterPro" id="IPR010640">
    <property type="entry name" value="Low_temperature_requirement_A"/>
</dbReference>
<accession>A0A368W1V9</accession>
<feature type="transmembrane region" description="Helical" evidence="1">
    <location>
        <begin position="53"/>
        <end position="75"/>
    </location>
</feature>
<dbReference type="Proteomes" id="UP000252415">
    <property type="component" value="Unassembled WGS sequence"/>
</dbReference>
<feature type="transmembrane region" description="Helical" evidence="1">
    <location>
        <begin position="111"/>
        <end position="132"/>
    </location>
</feature>
<feature type="transmembrane region" description="Helical" evidence="1">
    <location>
        <begin position="298"/>
        <end position="320"/>
    </location>
</feature>
<evidence type="ECO:0000313" key="2">
    <source>
        <dbReference type="EMBL" id="RCW48591.1"/>
    </source>
</evidence>
<keyword evidence="3" id="KW-1185">Reference proteome</keyword>
<evidence type="ECO:0000313" key="3">
    <source>
        <dbReference type="Proteomes" id="UP000252415"/>
    </source>
</evidence>
<feature type="transmembrane region" description="Helical" evidence="1">
    <location>
        <begin position="332"/>
        <end position="351"/>
    </location>
</feature>
<dbReference type="PANTHER" id="PTHR36840:SF1">
    <property type="entry name" value="BLL5714 PROTEIN"/>
    <property type="match status" value="1"/>
</dbReference>
<feature type="transmembrane region" description="Helical" evidence="1">
    <location>
        <begin position="21"/>
        <end position="41"/>
    </location>
</feature>
<keyword evidence="1" id="KW-0472">Membrane</keyword>
<gene>
    <name evidence="2" type="ORF">DFP97_106293</name>
</gene>
<keyword evidence="1" id="KW-0812">Transmembrane</keyword>
<dbReference type="RefSeq" id="WP_114380176.1">
    <property type="nucleotide sequence ID" value="NZ_QPJD01000006.1"/>
</dbReference>
<name>A0A368W1V9_9BACL</name>
<organism evidence="2 3">
    <name type="scientific">Paenibacillus prosopidis</name>
    <dbReference type="NCBI Taxonomy" id="630520"/>
    <lineage>
        <taxon>Bacteria</taxon>
        <taxon>Bacillati</taxon>
        <taxon>Bacillota</taxon>
        <taxon>Bacilli</taxon>
        <taxon>Bacillales</taxon>
        <taxon>Paenibacillaceae</taxon>
        <taxon>Paenibacillus</taxon>
    </lineage>
</organism>
<comment type="caution">
    <text evidence="2">The sequence shown here is derived from an EMBL/GenBank/DDBJ whole genome shotgun (WGS) entry which is preliminary data.</text>
</comment>
<proteinExistence type="predicted"/>
<feature type="transmembrane region" description="Helical" evidence="1">
    <location>
        <begin position="170"/>
        <end position="187"/>
    </location>
</feature>
<feature type="transmembrane region" description="Helical" evidence="1">
    <location>
        <begin position="207"/>
        <end position="224"/>
    </location>
</feature>
<evidence type="ECO:0000256" key="1">
    <source>
        <dbReference type="SAM" id="Phobius"/>
    </source>
</evidence>
<dbReference type="PANTHER" id="PTHR36840">
    <property type="entry name" value="BLL5714 PROTEIN"/>
    <property type="match status" value="1"/>
</dbReference>